<organism evidence="3 4">
    <name type="scientific">Blattamonas nauphoetae</name>
    <dbReference type="NCBI Taxonomy" id="2049346"/>
    <lineage>
        <taxon>Eukaryota</taxon>
        <taxon>Metamonada</taxon>
        <taxon>Preaxostyla</taxon>
        <taxon>Oxymonadida</taxon>
        <taxon>Blattamonas</taxon>
    </lineage>
</organism>
<sequence length="1126" mass="124312">MFINGATGVVKVSGVGLGEGTTVGFGVSNVLDFDPMSESKEMMVYYAPESLEGHISAQGDIYSFGMCMLKFLTGSLPYSECQTTDQIKQRHLNHIYPEGLASITDESIRSIITQCISFDPDSRPTLSDLSSNAIFRSDIYSDEELDESFDEKRSTFSANALSRAPSPLPVNSVQRARHSIFATTRETSKNKAPNLLNGDVSHLTQGQSQNAFAIFLNALKNTKKKRTERVKTLLRQDDSSSTEFSTVQKPILRQIRVRRSSRGKSTSAQNPEVSDVPLRRSSKRSKTNIPTPRAPPSVDTESEVGRKSDDTGGTSQPINQIIVAPRRKSQDSVNKNSTTRHSSHRQAFKVIFPLVIEGKSQTLSFNFNPSIDCVETIVQELVTEFMLPESRRAEVHDIISNAIAEQMPKTPKKQPSEPWEMEPDKNEVGQTPIDQQDVPAENSTQHNQSHPFLSPLSSFRSPNHIPAHSATGTPLISSNDHKQILRFRRNSFSDFRSFISTMDEFPFTAVRIEVRKHNPHLIMKCVPSKPIAYSHRRAQSEGHNCPSRLHLEKSLLMSPIIDHRINRRKKVAMDSFTDSDSTEPDTDKPIKRQIPRLTSNIKHSTTGIFTNKTNQYSPYQPTFERPRFPHSANLLGHNAIDTNSPTSLTVSPGTSPLPTPSQYNSSPLTTQEIQTEQVDQQTVGVQTDLLPAGMITTLPYILTQYTGDIPIRMKQNIQDLVKSLPTASTTDALELISRVTRQAGEYYSGVLRSLMSCIEAAVENEDDPQQLSLILTSTEPVTRPTSPFAKETSHFNQPGLLSKQERLSLIQHCEFEVSHTMRQAFDQIEDKLMSTISSAIIRDTPARDVKPTRSEPISRKNSSKKMSKADISKPVAKKPSTLSVHSKTIDSPAQPDVIRPPLTQHRSVHVPPTSTQVFTTKTNPKPQLNKVTKPVRLAGASSSANPIIITSHPPSPTFAVTPPSSPNSISASTPRSVASSQLFFNDNNEFVKTLLNSFDTHQDSTSTTTSSRVGYPFDGQFHTIPVPSVPTHKKLDVQTTPVMNSAGQSSLISFSPVPIDPIPPSAHQLQSSTTSAPIHAPSPSHQTVTADFFIPDGIQWSSSLDPASQANSINSSGSNHLKKYSF</sequence>
<keyword evidence="4" id="KW-1185">Reference proteome</keyword>
<feature type="compositionally biased region" description="Polar residues" evidence="1">
    <location>
        <begin position="331"/>
        <end position="340"/>
    </location>
</feature>
<feature type="compositionally biased region" description="Low complexity" evidence="1">
    <location>
        <begin position="449"/>
        <end position="459"/>
    </location>
</feature>
<dbReference type="SUPFAM" id="SSF56112">
    <property type="entry name" value="Protein kinase-like (PK-like)"/>
    <property type="match status" value="1"/>
</dbReference>
<dbReference type="Pfam" id="PF07714">
    <property type="entry name" value="PK_Tyr_Ser-Thr"/>
    <property type="match status" value="1"/>
</dbReference>
<dbReference type="InterPro" id="IPR050588">
    <property type="entry name" value="WNK_Ser-Thr_kinase"/>
</dbReference>
<dbReference type="InterPro" id="IPR000719">
    <property type="entry name" value="Prot_kinase_dom"/>
</dbReference>
<feature type="compositionally biased region" description="Polar residues" evidence="1">
    <location>
        <begin position="263"/>
        <end position="272"/>
    </location>
</feature>
<feature type="region of interest" description="Disordered" evidence="1">
    <location>
        <begin position="1062"/>
        <end position="1086"/>
    </location>
</feature>
<accession>A0ABQ9XSE3</accession>
<dbReference type="InterPro" id="IPR011009">
    <property type="entry name" value="Kinase-like_dom_sf"/>
</dbReference>
<feature type="compositionally biased region" description="Basic and acidic residues" evidence="1">
    <location>
        <begin position="844"/>
        <end position="858"/>
    </location>
</feature>
<dbReference type="EMBL" id="JARBJD010000091">
    <property type="protein sequence ID" value="KAK2953425.1"/>
    <property type="molecule type" value="Genomic_DNA"/>
</dbReference>
<feature type="domain" description="Protein kinase" evidence="2">
    <location>
        <begin position="1"/>
        <end position="135"/>
    </location>
</feature>
<feature type="region of interest" description="Disordered" evidence="1">
    <location>
        <begin position="843"/>
        <end position="928"/>
    </location>
</feature>
<evidence type="ECO:0000313" key="3">
    <source>
        <dbReference type="EMBL" id="KAK2953425.1"/>
    </source>
</evidence>
<protein>
    <recommendedName>
        <fullName evidence="2">Protein kinase domain-containing protein</fullName>
    </recommendedName>
</protein>
<evidence type="ECO:0000256" key="1">
    <source>
        <dbReference type="SAM" id="MobiDB-lite"/>
    </source>
</evidence>
<evidence type="ECO:0000313" key="4">
    <source>
        <dbReference type="Proteomes" id="UP001281761"/>
    </source>
</evidence>
<feature type="region of interest" description="Disordered" evidence="1">
    <location>
        <begin position="628"/>
        <end position="667"/>
    </location>
</feature>
<dbReference type="InterPro" id="IPR001245">
    <property type="entry name" value="Ser-Thr/Tyr_kinase_cat_dom"/>
</dbReference>
<dbReference type="PANTHER" id="PTHR13902">
    <property type="entry name" value="SERINE/THREONINE-PROTEIN KINASE WNK WITH NO LYSINE -RELATED"/>
    <property type="match status" value="1"/>
</dbReference>
<feature type="region of interest" description="Disordered" evidence="1">
    <location>
        <begin position="403"/>
        <end position="459"/>
    </location>
</feature>
<feature type="compositionally biased region" description="Polar residues" evidence="1">
    <location>
        <begin position="880"/>
        <end position="891"/>
    </location>
</feature>
<dbReference type="Gene3D" id="1.10.510.10">
    <property type="entry name" value="Transferase(Phosphotransferase) domain 1"/>
    <property type="match status" value="1"/>
</dbReference>
<dbReference type="Proteomes" id="UP001281761">
    <property type="component" value="Unassembled WGS sequence"/>
</dbReference>
<proteinExistence type="predicted"/>
<feature type="compositionally biased region" description="Polar residues" evidence="1">
    <location>
        <begin position="1067"/>
        <end position="1076"/>
    </location>
</feature>
<feature type="region of interest" description="Disordered" evidence="1">
    <location>
        <begin position="572"/>
        <end position="591"/>
    </location>
</feature>
<evidence type="ECO:0000259" key="2">
    <source>
        <dbReference type="PROSITE" id="PS50011"/>
    </source>
</evidence>
<comment type="caution">
    <text evidence="3">The sequence shown here is derived from an EMBL/GenBank/DDBJ whole genome shotgun (WGS) entry which is preliminary data.</text>
</comment>
<feature type="region of interest" description="Disordered" evidence="1">
    <location>
        <begin position="254"/>
        <end position="342"/>
    </location>
</feature>
<feature type="compositionally biased region" description="Polar residues" evidence="1">
    <location>
        <begin position="912"/>
        <end position="928"/>
    </location>
</feature>
<name>A0ABQ9XSE3_9EUKA</name>
<reference evidence="3 4" key="1">
    <citation type="journal article" date="2022" name="bioRxiv">
        <title>Genomics of Preaxostyla Flagellates Illuminates Evolutionary Transitions and the Path Towards Mitochondrial Loss.</title>
        <authorList>
            <person name="Novak L.V.F."/>
            <person name="Treitli S.C."/>
            <person name="Pyrih J."/>
            <person name="Halakuc P."/>
            <person name="Pipaliya S.V."/>
            <person name="Vacek V."/>
            <person name="Brzon O."/>
            <person name="Soukal P."/>
            <person name="Eme L."/>
            <person name="Dacks J.B."/>
            <person name="Karnkowska A."/>
            <person name="Elias M."/>
            <person name="Hampl V."/>
        </authorList>
    </citation>
    <scope>NUCLEOTIDE SEQUENCE [LARGE SCALE GENOMIC DNA]</scope>
    <source>
        <strain evidence="3">NAU3</strain>
        <tissue evidence="3">Gut</tissue>
    </source>
</reference>
<dbReference type="PROSITE" id="PS50011">
    <property type="entry name" value="PROTEIN_KINASE_DOM"/>
    <property type="match status" value="1"/>
</dbReference>
<gene>
    <name evidence="3" type="ORF">BLNAU_11558</name>
</gene>
<feature type="compositionally biased region" description="Polar residues" evidence="1">
    <location>
        <begin position="640"/>
        <end position="667"/>
    </location>
</feature>